<dbReference type="Proteomes" id="UP000679950">
    <property type="component" value="Unassembled WGS sequence"/>
</dbReference>
<sequence>MRNYKKGDACFESKIQQWANSIDIRIPFRLADKYGIVKGTELYIRDMKNGIELKTKGKPTSDDILTQCDGENLYEKFFGKPMGKEEL</sequence>
<organism evidence="1 2">
    <name type="scientific">Lederbergia ruris</name>
    <dbReference type="NCBI Taxonomy" id="217495"/>
    <lineage>
        <taxon>Bacteria</taxon>
        <taxon>Bacillati</taxon>
        <taxon>Bacillota</taxon>
        <taxon>Bacilli</taxon>
        <taxon>Bacillales</taxon>
        <taxon>Bacillaceae</taxon>
        <taxon>Lederbergia</taxon>
    </lineage>
</organism>
<protein>
    <recommendedName>
        <fullName evidence="3">SpoVT-AbrB domain-containing protein</fullName>
    </recommendedName>
</protein>
<comment type="caution">
    <text evidence="1">The sequence shown here is derived from an EMBL/GenBank/DDBJ whole genome shotgun (WGS) entry which is preliminary data.</text>
</comment>
<dbReference type="InterPro" id="IPR037914">
    <property type="entry name" value="SpoVT-AbrB_sf"/>
</dbReference>
<reference evidence="1 2" key="1">
    <citation type="submission" date="2021-03" db="EMBL/GenBank/DDBJ databases">
        <title>Antimicrobial resistance genes in bacteria isolated from Japanese honey, and their potential for conferring macrolide and lincosamide resistance in the American foulbrood pathogen Paenibacillus larvae.</title>
        <authorList>
            <person name="Okamoto M."/>
            <person name="Kumagai M."/>
            <person name="Kanamori H."/>
            <person name="Takamatsu D."/>
        </authorList>
    </citation>
    <scope>NUCLEOTIDE SEQUENCE [LARGE SCALE GENOMIC DNA]</scope>
    <source>
        <strain evidence="1 2">J8TS2</strain>
    </source>
</reference>
<dbReference type="EMBL" id="BORB01000033">
    <property type="protein sequence ID" value="GIN58989.1"/>
    <property type="molecule type" value="Genomic_DNA"/>
</dbReference>
<dbReference type="SUPFAM" id="SSF89447">
    <property type="entry name" value="AbrB/MazE/MraZ-like"/>
    <property type="match status" value="1"/>
</dbReference>
<evidence type="ECO:0008006" key="3">
    <source>
        <dbReference type="Google" id="ProtNLM"/>
    </source>
</evidence>
<accession>A0ABQ4KPF2</accession>
<keyword evidence="2" id="KW-1185">Reference proteome</keyword>
<evidence type="ECO:0000313" key="2">
    <source>
        <dbReference type="Proteomes" id="UP000679950"/>
    </source>
</evidence>
<name>A0ABQ4KPF2_9BACI</name>
<dbReference type="Gene3D" id="2.10.260.10">
    <property type="match status" value="1"/>
</dbReference>
<gene>
    <name evidence="1" type="ORF">J8TS2_33080</name>
</gene>
<dbReference type="RefSeq" id="WP_212966988.1">
    <property type="nucleotide sequence ID" value="NZ_BORB01000033.1"/>
</dbReference>
<evidence type="ECO:0000313" key="1">
    <source>
        <dbReference type="EMBL" id="GIN58989.1"/>
    </source>
</evidence>
<proteinExistence type="predicted"/>